<gene>
    <name evidence="2" type="ORF">FVF58_49875</name>
</gene>
<keyword evidence="2" id="KW-0808">Transferase</keyword>
<sequence length="20" mass="2252">LHPWPAVRFAANHPRQEPGA</sequence>
<proteinExistence type="predicted"/>
<keyword evidence="2" id="KW-0548">Nucleotidyltransferase</keyword>
<organism evidence="2 3">
    <name type="scientific">Paraburkholderia panacisoli</name>
    <dbReference type="NCBI Taxonomy" id="2603818"/>
    <lineage>
        <taxon>Bacteria</taxon>
        <taxon>Pseudomonadati</taxon>
        <taxon>Pseudomonadota</taxon>
        <taxon>Betaproteobacteria</taxon>
        <taxon>Burkholderiales</taxon>
        <taxon>Burkholderiaceae</taxon>
        <taxon>Paraburkholderia</taxon>
    </lineage>
</organism>
<dbReference type="Proteomes" id="UP000325273">
    <property type="component" value="Unassembled WGS sequence"/>
</dbReference>
<protein>
    <submittedName>
        <fullName evidence="2">Reverse transcriptase/maturase</fullName>
    </submittedName>
</protein>
<feature type="region of interest" description="Disordered" evidence="1">
    <location>
        <begin position="1"/>
        <end position="20"/>
    </location>
</feature>
<evidence type="ECO:0000313" key="2">
    <source>
        <dbReference type="EMBL" id="KAA0997355.1"/>
    </source>
</evidence>
<accession>A0A5B0G3Z1</accession>
<dbReference type="AlphaFoldDB" id="A0A5B0G3Z1"/>
<feature type="non-terminal residue" evidence="2">
    <location>
        <position position="1"/>
    </location>
</feature>
<name>A0A5B0G3Z1_9BURK</name>
<evidence type="ECO:0000256" key="1">
    <source>
        <dbReference type="SAM" id="MobiDB-lite"/>
    </source>
</evidence>
<dbReference type="GO" id="GO:0003964">
    <property type="term" value="F:RNA-directed DNA polymerase activity"/>
    <property type="evidence" value="ECO:0007669"/>
    <property type="project" value="UniProtKB-KW"/>
</dbReference>
<evidence type="ECO:0000313" key="3">
    <source>
        <dbReference type="Proteomes" id="UP000325273"/>
    </source>
</evidence>
<reference evidence="2 3" key="1">
    <citation type="submission" date="2019-08" db="EMBL/GenBank/DDBJ databases">
        <title>Paraburkholderia sp. DCY113.</title>
        <authorList>
            <person name="Kang J."/>
        </authorList>
    </citation>
    <scope>NUCLEOTIDE SEQUENCE [LARGE SCALE GENOMIC DNA]</scope>
    <source>
        <strain evidence="2 3">DCY113</strain>
    </source>
</reference>
<comment type="caution">
    <text evidence="2">The sequence shown here is derived from an EMBL/GenBank/DDBJ whole genome shotgun (WGS) entry which is preliminary data.</text>
</comment>
<keyword evidence="3" id="KW-1185">Reference proteome</keyword>
<keyword evidence="2" id="KW-0695">RNA-directed DNA polymerase</keyword>
<dbReference type="EMBL" id="VTUZ01000093">
    <property type="protein sequence ID" value="KAA0997355.1"/>
    <property type="molecule type" value="Genomic_DNA"/>
</dbReference>